<dbReference type="EMBL" id="CP179478">
    <property type="protein sequence ID" value="XPC85882.1"/>
    <property type="molecule type" value="Genomic_DNA"/>
</dbReference>
<keyword evidence="2" id="KW-1185">Reference proteome</keyword>
<evidence type="ECO:0000313" key="2">
    <source>
        <dbReference type="Proteomes" id="UP001304851"/>
    </source>
</evidence>
<sequence>MKIINILFCLFLLLLNGCNSNDNDTLKNNAQQTKRRSKRDLTQKEVTQEKPKSKEELLREKLSDDQKTQLDWLKTALTKDGEFDTFLQHDESKIKTALDHIKKELENCTGDKAEQKNIFKQVVQGALNGGKDIDNFGTGNAVSNCNNGGS</sequence>
<keyword evidence="1" id="KW-0614">Plasmid</keyword>
<proteinExistence type="predicted"/>
<keyword evidence="1" id="KW-0449">Lipoprotein</keyword>
<organism evidence="1 2">
    <name type="scientific">Borreliella carolinensis</name>
    <dbReference type="NCBI Taxonomy" id="478174"/>
    <lineage>
        <taxon>Bacteria</taxon>
        <taxon>Pseudomonadati</taxon>
        <taxon>Spirochaetota</taxon>
        <taxon>Spirochaetia</taxon>
        <taxon>Spirochaetales</taxon>
        <taxon>Borreliaceae</taxon>
        <taxon>Borreliella</taxon>
    </lineage>
</organism>
<evidence type="ECO:0000313" key="1">
    <source>
        <dbReference type="EMBL" id="XPC85882.1"/>
    </source>
</evidence>
<dbReference type="Proteomes" id="UP001304851">
    <property type="component" value="Plasmid cp32-7"/>
</dbReference>
<name>A0ACD5GMP1_9SPIR</name>
<protein>
    <submittedName>
        <fullName evidence="1">Mlp family lipoprotein</fullName>
    </submittedName>
</protein>
<accession>A0ACD5GMP1</accession>
<geneLocation type="plasmid" evidence="1 2">
    <name>cp32-7</name>
</geneLocation>
<reference evidence="1" key="1">
    <citation type="submission" date="2024-11" db="EMBL/GenBank/DDBJ databases">
        <title>Sequencing of Borrelia variable plasmids from multiple Borrelia sensu lato isolates.</title>
        <authorList>
            <person name="Mongodin E.F."/>
            <person name="Rudenko N."/>
            <person name="Fraser C.M."/>
            <person name="Schutzer S."/>
            <person name="Luft B."/>
            <person name="Morgan R."/>
            <person name="Casjens S."/>
            <person name="Qiu W."/>
        </authorList>
    </citation>
    <scope>NUCLEOTIDE SEQUENCE</scope>
    <source>
        <strain evidence="1">SCGT-18</strain>
    </source>
</reference>
<gene>
    <name evidence="1" type="ORF">QIA18_07325</name>
</gene>